<evidence type="ECO:0000313" key="3">
    <source>
        <dbReference type="EMBL" id="KAK8493115.1"/>
    </source>
</evidence>
<keyword evidence="1" id="KW-0505">Motor protein</keyword>
<evidence type="ECO:0000259" key="2">
    <source>
        <dbReference type="PROSITE" id="PS51456"/>
    </source>
</evidence>
<dbReference type="EMBL" id="JBBPBM010000647">
    <property type="protein sequence ID" value="KAK8493115.1"/>
    <property type="molecule type" value="Genomic_DNA"/>
</dbReference>
<dbReference type="Proteomes" id="UP001472677">
    <property type="component" value="Unassembled WGS sequence"/>
</dbReference>
<dbReference type="InterPro" id="IPR027417">
    <property type="entry name" value="P-loop_NTPase"/>
</dbReference>
<keyword evidence="4" id="KW-1185">Reference proteome</keyword>
<evidence type="ECO:0000313" key="4">
    <source>
        <dbReference type="Proteomes" id="UP001472677"/>
    </source>
</evidence>
<comment type="caution">
    <text evidence="1">Lacks conserved residue(s) required for the propagation of feature annotation.</text>
</comment>
<dbReference type="Gene3D" id="1.20.58.530">
    <property type="match status" value="1"/>
</dbReference>
<comment type="caution">
    <text evidence="3">The sequence shown here is derived from an EMBL/GenBank/DDBJ whole genome shotgun (WGS) entry which is preliminary data.</text>
</comment>
<dbReference type="PROSITE" id="PS51456">
    <property type="entry name" value="MYOSIN_MOTOR"/>
    <property type="match status" value="1"/>
</dbReference>
<protein>
    <recommendedName>
        <fullName evidence="2">Myosin motor domain-containing protein</fullName>
    </recommendedName>
</protein>
<keyword evidence="1" id="KW-0518">Myosin</keyword>
<accession>A0ABR2AJT1</accession>
<organism evidence="3 4">
    <name type="scientific">Hibiscus sabdariffa</name>
    <name type="common">roselle</name>
    <dbReference type="NCBI Taxonomy" id="183260"/>
    <lineage>
        <taxon>Eukaryota</taxon>
        <taxon>Viridiplantae</taxon>
        <taxon>Streptophyta</taxon>
        <taxon>Embryophyta</taxon>
        <taxon>Tracheophyta</taxon>
        <taxon>Spermatophyta</taxon>
        <taxon>Magnoliopsida</taxon>
        <taxon>eudicotyledons</taxon>
        <taxon>Gunneridae</taxon>
        <taxon>Pentapetalae</taxon>
        <taxon>rosids</taxon>
        <taxon>malvids</taxon>
        <taxon>Malvales</taxon>
        <taxon>Malvaceae</taxon>
        <taxon>Malvoideae</taxon>
        <taxon>Hibiscus</taxon>
    </lineage>
</organism>
<proteinExistence type="inferred from homology"/>
<name>A0ABR2AJT1_9ROSI</name>
<keyword evidence="1" id="KW-0009">Actin-binding</keyword>
<gene>
    <name evidence="3" type="ORF">V6N12_030005</name>
</gene>
<dbReference type="SUPFAM" id="SSF52540">
    <property type="entry name" value="P-loop containing nucleoside triphosphate hydrolases"/>
    <property type="match status" value="1"/>
</dbReference>
<dbReference type="InterPro" id="IPR001609">
    <property type="entry name" value="Myosin_head_motor_dom-like"/>
</dbReference>
<reference evidence="3 4" key="1">
    <citation type="journal article" date="2024" name="G3 (Bethesda)">
        <title>Genome assembly of Hibiscus sabdariffa L. provides insights into metabolisms of medicinal natural products.</title>
        <authorList>
            <person name="Kim T."/>
        </authorList>
    </citation>
    <scope>NUCLEOTIDE SEQUENCE [LARGE SCALE GENOMIC DNA]</scope>
    <source>
        <strain evidence="3">TK-2024</strain>
        <tissue evidence="3">Old leaves</tissue>
    </source>
</reference>
<comment type="similarity">
    <text evidence="1">Belongs to the TRAFAC class myosin-kinesin ATPase superfamily. Myosin family.</text>
</comment>
<evidence type="ECO:0000256" key="1">
    <source>
        <dbReference type="PROSITE-ProRule" id="PRU00782"/>
    </source>
</evidence>
<feature type="domain" description="Myosin motor" evidence="2">
    <location>
        <begin position="1"/>
        <end position="85"/>
    </location>
</feature>
<sequence length="85" mass="10445">MCFNLLSLIEARTCYYRQNQDNFWGEKKRNLFSFVLYLLLVRVRENCRTVGLLLELMSSFEQFYINFANEKLQRHFNEHVHKIYT</sequence>